<keyword evidence="2" id="KW-0175">Coiled coil</keyword>
<evidence type="ECO:0000256" key="1">
    <source>
        <dbReference type="ARBA" id="ARBA00022500"/>
    </source>
</evidence>
<protein>
    <submittedName>
        <fullName evidence="3">Bacteriophage N4 adsorption protein B</fullName>
    </submittedName>
</protein>
<evidence type="ECO:0000313" key="3">
    <source>
        <dbReference type="EMBL" id="BBB92362.1"/>
    </source>
</evidence>
<dbReference type="Proteomes" id="UP000276437">
    <property type="component" value="Chromosome"/>
</dbReference>
<dbReference type="GO" id="GO:0006935">
    <property type="term" value="P:chemotaxis"/>
    <property type="evidence" value="ECO:0007669"/>
    <property type="project" value="UniProtKB-KW"/>
</dbReference>
<dbReference type="InterPro" id="IPR028976">
    <property type="entry name" value="CheC-like_sf"/>
</dbReference>
<dbReference type="Gene3D" id="3.40.1550.10">
    <property type="entry name" value="CheC-like"/>
    <property type="match status" value="1"/>
</dbReference>
<dbReference type="SUPFAM" id="SSF160246">
    <property type="entry name" value="EspE N-terminal domain-like"/>
    <property type="match status" value="1"/>
</dbReference>
<reference evidence="3 4" key="1">
    <citation type="journal article" date="2018" name="Int. J. Syst. Evol. Microbiol.">
        <title>Methylomusa anaerophila gen. nov., sp. nov., an anaerobic methanol-utilizing bacterium isolated from a microbial fuel cell.</title>
        <authorList>
            <person name="Amano N."/>
            <person name="Yamamuro A."/>
            <person name="Miyahara M."/>
            <person name="Kouzuma A."/>
            <person name="Abe T."/>
            <person name="Watanabe K."/>
        </authorList>
    </citation>
    <scope>NUCLEOTIDE SEQUENCE [LARGE SCALE GENOMIC DNA]</scope>
    <source>
        <strain evidence="3 4">MMFC1</strain>
    </source>
</reference>
<gene>
    <name evidence="3" type="ORF">MAMMFC1_03055</name>
</gene>
<proteinExistence type="predicted"/>
<evidence type="ECO:0000313" key="4">
    <source>
        <dbReference type="Proteomes" id="UP000276437"/>
    </source>
</evidence>
<dbReference type="AlphaFoldDB" id="A0A348AMR4"/>
<name>A0A348AMR4_9FIRM</name>
<dbReference type="RefSeq" id="WP_126309260.1">
    <property type="nucleotide sequence ID" value="NZ_AP018449.1"/>
</dbReference>
<accession>A0A348AMR4</accession>
<dbReference type="KEGG" id="mana:MAMMFC1_03055"/>
<dbReference type="OrthoDB" id="5614404at2"/>
<sequence length="299" mass="33951">MFSQYFGQYLFNKEILTVDQLYDAFEYERSVRVKLGVLAINSGLMTANQVEEVHQLQQVMDRKFGEIAIAKGYLTSQQVDQLLDAQNNRHLSLSQAIVDKGFLSLSQLENTLESYKQANQFTSNQFKSLQNRDIDAIVRIFLDFSEEKTVADLYYDYTALFLRNIIRFLDDEPILTRSIPFSQDLPQMVGNWFVTQSISGNVNLFTGLLLEDLSLLELARRFSQEDLAVIDELTKDSAAEFLNVHNGVFSVNMSDRGTELDLTPQSISDTIEIPVKNGHRIPINLSFGQIQLIIASAPS</sequence>
<keyword evidence="4" id="KW-1185">Reference proteome</keyword>
<feature type="coiled-coil region" evidence="2">
    <location>
        <begin position="105"/>
        <end position="132"/>
    </location>
</feature>
<organism evidence="3 4">
    <name type="scientific">Methylomusa anaerophila</name>
    <dbReference type="NCBI Taxonomy" id="1930071"/>
    <lineage>
        <taxon>Bacteria</taxon>
        <taxon>Bacillati</taxon>
        <taxon>Bacillota</taxon>
        <taxon>Negativicutes</taxon>
        <taxon>Selenomonadales</taxon>
        <taxon>Sporomusaceae</taxon>
        <taxon>Methylomusa</taxon>
    </lineage>
</organism>
<evidence type="ECO:0000256" key="2">
    <source>
        <dbReference type="SAM" id="Coils"/>
    </source>
</evidence>
<dbReference type="EMBL" id="AP018449">
    <property type="protein sequence ID" value="BBB92362.1"/>
    <property type="molecule type" value="Genomic_DNA"/>
</dbReference>
<dbReference type="InterPro" id="IPR037257">
    <property type="entry name" value="T2SS_E_N_sf"/>
</dbReference>
<keyword evidence="1" id="KW-0145">Chemotaxis</keyword>